<keyword evidence="1" id="KW-0812">Transmembrane</keyword>
<dbReference type="AlphaFoldDB" id="A0A2M8L8H8"/>
<evidence type="ECO:0008006" key="4">
    <source>
        <dbReference type="Google" id="ProtNLM"/>
    </source>
</evidence>
<dbReference type="Proteomes" id="UP000230603">
    <property type="component" value="Unassembled WGS sequence"/>
</dbReference>
<name>A0A2M8L8H8_9BACT</name>
<feature type="non-terminal residue" evidence="2">
    <location>
        <position position="74"/>
    </location>
</feature>
<evidence type="ECO:0000313" key="2">
    <source>
        <dbReference type="EMBL" id="PJE72911.1"/>
    </source>
</evidence>
<protein>
    <recommendedName>
        <fullName evidence="4">Mechanosensitive ion channel protein MscS</fullName>
    </recommendedName>
</protein>
<accession>A0A2M8L8H8</accession>
<organism evidence="2 3">
    <name type="scientific">Candidatus Tagabacteria bacterium CG10_big_fil_rev_8_21_14_0_10_40_13</name>
    <dbReference type="NCBI Taxonomy" id="1975022"/>
    <lineage>
        <taxon>Bacteria</taxon>
        <taxon>Candidatus Tagaibacteriota</taxon>
    </lineage>
</organism>
<keyword evidence="1" id="KW-0472">Membrane</keyword>
<proteinExistence type="predicted"/>
<sequence>MGFFIAFAIFQKVVLVRLKKITERTKSDIDDELIKIVQSMKPPFYSFLAFYIAARFLVLSNIIENIINVILIVW</sequence>
<reference evidence="3" key="1">
    <citation type="submission" date="2017-09" db="EMBL/GenBank/DDBJ databases">
        <title>Depth-based differentiation of microbial function through sediment-hosted aquifers and enrichment of novel symbionts in the deep terrestrial subsurface.</title>
        <authorList>
            <person name="Probst A.J."/>
            <person name="Ladd B."/>
            <person name="Jarett J.K."/>
            <person name="Geller-Mcgrath D.E."/>
            <person name="Sieber C.M.K."/>
            <person name="Emerson J.B."/>
            <person name="Anantharaman K."/>
            <person name="Thomas B.C."/>
            <person name="Malmstrom R."/>
            <person name="Stieglmeier M."/>
            <person name="Klingl A."/>
            <person name="Woyke T."/>
            <person name="Ryan C.M."/>
            <person name="Banfield J.F."/>
        </authorList>
    </citation>
    <scope>NUCLEOTIDE SEQUENCE [LARGE SCALE GENOMIC DNA]</scope>
</reference>
<evidence type="ECO:0000313" key="3">
    <source>
        <dbReference type="Proteomes" id="UP000230603"/>
    </source>
</evidence>
<gene>
    <name evidence="2" type="ORF">COV00_02655</name>
</gene>
<keyword evidence="1" id="KW-1133">Transmembrane helix</keyword>
<evidence type="ECO:0000256" key="1">
    <source>
        <dbReference type="SAM" id="Phobius"/>
    </source>
</evidence>
<comment type="caution">
    <text evidence="2">The sequence shown here is derived from an EMBL/GenBank/DDBJ whole genome shotgun (WGS) entry which is preliminary data.</text>
</comment>
<dbReference type="EMBL" id="PFEP01000032">
    <property type="protein sequence ID" value="PJE72911.1"/>
    <property type="molecule type" value="Genomic_DNA"/>
</dbReference>
<feature type="transmembrane region" description="Helical" evidence="1">
    <location>
        <begin position="48"/>
        <end position="73"/>
    </location>
</feature>